<dbReference type="HAMAP" id="MF_00104">
    <property type="entry name" value="RNase_III"/>
    <property type="match status" value="1"/>
</dbReference>
<dbReference type="AlphaFoldDB" id="A0A6S6SQF3"/>
<comment type="function">
    <text evidence="15 16">Digests double-stranded RNA. Involved in the processing of primary rRNA transcript to yield the immediate precursors to the large and small rRNAs (23S and 16S). Processes some mRNAs, and tRNAs when they are encoded in the rRNA operon. Processes pre-crRNA and tracrRNA of type II CRISPR loci if present in the organism.</text>
</comment>
<keyword evidence="14 16" id="KW-0694">RNA-binding</keyword>
<dbReference type="PANTHER" id="PTHR14950:SF37">
    <property type="entry name" value="ENDORIBONUCLEASE DICER"/>
    <property type="match status" value="1"/>
</dbReference>
<evidence type="ECO:0000256" key="4">
    <source>
        <dbReference type="ARBA" id="ARBA00011738"/>
    </source>
</evidence>
<evidence type="ECO:0000256" key="10">
    <source>
        <dbReference type="ARBA" id="ARBA00022723"/>
    </source>
</evidence>
<keyword evidence="11 16" id="KW-0255">Endonuclease</keyword>
<dbReference type="SMART" id="SM00535">
    <property type="entry name" value="RIBOc"/>
    <property type="match status" value="1"/>
</dbReference>
<dbReference type="GO" id="GO:0006397">
    <property type="term" value="P:mRNA processing"/>
    <property type="evidence" value="ECO:0007669"/>
    <property type="project" value="UniProtKB-UniRule"/>
</dbReference>
<dbReference type="InterPro" id="IPR000999">
    <property type="entry name" value="RNase_III_dom"/>
</dbReference>
<dbReference type="SUPFAM" id="SSF54768">
    <property type="entry name" value="dsRNA-binding domain-like"/>
    <property type="match status" value="1"/>
</dbReference>
<organism evidence="19">
    <name type="scientific">uncultured Campylobacterales bacterium</name>
    <dbReference type="NCBI Taxonomy" id="352960"/>
    <lineage>
        <taxon>Bacteria</taxon>
        <taxon>Pseudomonadati</taxon>
        <taxon>Campylobacterota</taxon>
        <taxon>Epsilonproteobacteria</taxon>
        <taxon>Campylobacterales</taxon>
        <taxon>environmental samples</taxon>
    </lineage>
</organism>
<dbReference type="GO" id="GO:0008033">
    <property type="term" value="P:tRNA processing"/>
    <property type="evidence" value="ECO:0007669"/>
    <property type="project" value="UniProtKB-KW"/>
</dbReference>
<dbReference type="GO" id="GO:0004525">
    <property type="term" value="F:ribonuclease III activity"/>
    <property type="evidence" value="ECO:0007669"/>
    <property type="project" value="UniProtKB-UniRule"/>
</dbReference>
<name>A0A6S6SQF3_9BACT</name>
<comment type="subunit">
    <text evidence="4 16">Homodimer.</text>
</comment>
<feature type="active site" evidence="16">
    <location>
        <position position="118"/>
    </location>
</feature>
<feature type="active site" evidence="16">
    <location>
        <position position="46"/>
    </location>
</feature>
<dbReference type="NCBIfam" id="TIGR02191">
    <property type="entry name" value="RNaseIII"/>
    <property type="match status" value="1"/>
</dbReference>
<evidence type="ECO:0000256" key="1">
    <source>
        <dbReference type="ARBA" id="ARBA00000109"/>
    </source>
</evidence>
<feature type="binding site" evidence="16">
    <location>
        <position position="115"/>
    </location>
    <ligand>
        <name>Mg(2+)</name>
        <dbReference type="ChEBI" id="CHEBI:18420"/>
    </ligand>
</feature>
<dbReference type="PROSITE" id="PS00517">
    <property type="entry name" value="RNASE_3_1"/>
    <property type="match status" value="1"/>
</dbReference>
<keyword evidence="12 16" id="KW-0378">Hydrolase</keyword>
<dbReference type="PROSITE" id="PS50142">
    <property type="entry name" value="RNASE_3_2"/>
    <property type="match status" value="1"/>
</dbReference>
<dbReference type="CDD" id="cd10845">
    <property type="entry name" value="DSRM_RNAse_III_family"/>
    <property type="match status" value="1"/>
</dbReference>
<dbReference type="PANTHER" id="PTHR14950">
    <property type="entry name" value="DICER-RELATED"/>
    <property type="match status" value="1"/>
</dbReference>
<evidence type="ECO:0000313" key="19">
    <source>
        <dbReference type="EMBL" id="CAA6808423.1"/>
    </source>
</evidence>
<keyword evidence="7 16" id="KW-0507">mRNA processing</keyword>
<keyword evidence="6 16" id="KW-0698">rRNA processing</keyword>
<evidence type="ECO:0000256" key="5">
    <source>
        <dbReference type="ARBA" id="ARBA00022490"/>
    </source>
</evidence>
<keyword evidence="16" id="KW-0699">rRNA-binding</keyword>
<keyword evidence="8 16" id="KW-0819">tRNA processing</keyword>
<evidence type="ECO:0000256" key="15">
    <source>
        <dbReference type="ARBA" id="ARBA00049596"/>
    </source>
</evidence>
<keyword evidence="13 16" id="KW-0460">Magnesium</keyword>
<evidence type="ECO:0000259" key="18">
    <source>
        <dbReference type="PROSITE" id="PS50142"/>
    </source>
</evidence>
<sequence length="228" mass="25934">MPEDNLRQIQKILNYKFKNIDLLIQALTHKSYKKPYNYERLEFLGDAVLDLIIGEYLYLKFQDIDEGYLSKLRAALVSKDGFTKLAYELDLHKFILLSDAEIANKGRHKPSLLSSVYESVMGALYLDAGLEKVKELTLEVLDQTYSSIDLASLSSDYKTKLQEITQAEFGVIPDYKVTKEDGPDHKKSFEITLYIHDKNIAVGYGNSKKQAQQSAAKKALQRVTKGIL</sequence>
<dbReference type="SMART" id="SM00358">
    <property type="entry name" value="DSRM"/>
    <property type="match status" value="1"/>
</dbReference>
<dbReference type="Pfam" id="PF00035">
    <property type="entry name" value="dsrm"/>
    <property type="match status" value="1"/>
</dbReference>
<dbReference type="FunFam" id="3.30.160.20:FF:000003">
    <property type="entry name" value="Ribonuclease 3"/>
    <property type="match status" value="1"/>
</dbReference>
<dbReference type="CDD" id="cd00593">
    <property type="entry name" value="RIBOc"/>
    <property type="match status" value="1"/>
</dbReference>
<keyword evidence="9 16" id="KW-0540">Nuclease</keyword>
<gene>
    <name evidence="16" type="primary">rnc</name>
    <name evidence="19" type="ORF">HELGO_WM16314</name>
</gene>
<accession>A0A6S6SQF3</accession>
<dbReference type="PROSITE" id="PS50137">
    <property type="entry name" value="DS_RBD"/>
    <property type="match status" value="1"/>
</dbReference>
<dbReference type="Gene3D" id="3.30.160.20">
    <property type="match status" value="1"/>
</dbReference>
<proteinExistence type="inferred from homology"/>
<feature type="domain" description="RNase III" evidence="18">
    <location>
        <begin position="6"/>
        <end position="129"/>
    </location>
</feature>
<protein>
    <recommendedName>
        <fullName evidence="16">Ribonuclease 3</fullName>
        <ecNumber evidence="16">3.1.26.3</ecNumber>
    </recommendedName>
    <alternativeName>
        <fullName evidence="16">Ribonuclease III</fullName>
        <shortName evidence="16">RNase III</shortName>
    </alternativeName>
</protein>
<evidence type="ECO:0000256" key="11">
    <source>
        <dbReference type="ARBA" id="ARBA00022759"/>
    </source>
</evidence>
<evidence type="ECO:0000256" key="7">
    <source>
        <dbReference type="ARBA" id="ARBA00022664"/>
    </source>
</evidence>
<evidence type="ECO:0000256" key="13">
    <source>
        <dbReference type="ARBA" id="ARBA00022842"/>
    </source>
</evidence>
<evidence type="ECO:0000256" key="16">
    <source>
        <dbReference type="HAMAP-Rule" id="MF_00104"/>
    </source>
</evidence>
<reference evidence="19" key="1">
    <citation type="submission" date="2020-01" db="EMBL/GenBank/DDBJ databases">
        <authorList>
            <person name="Meier V. D."/>
            <person name="Meier V D."/>
        </authorList>
    </citation>
    <scope>NUCLEOTIDE SEQUENCE</scope>
    <source>
        <strain evidence="19">HLG_WM_MAG_12</strain>
    </source>
</reference>
<comment type="catalytic activity">
    <reaction evidence="1 16">
        <text>Endonucleolytic cleavage to 5'-phosphomonoester.</text>
        <dbReference type="EC" id="3.1.26.3"/>
    </reaction>
</comment>
<dbReference type="InterPro" id="IPR036389">
    <property type="entry name" value="RNase_III_sf"/>
</dbReference>
<dbReference type="EC" id="3.1.26.3" evidence="16"/>
<dbReference type="FunFam" id="1.10.1520.10:FF:000001">
    <property type="entry name" value="Ribonuclease 3"/>
    <property type="match status" value="1"/>
</dbReference>
<feature type="binding site" evidence="16">
    <location>
        <position position="42"/>
    </location>
    <ligand>
        <name>Mg(2+)</name>
        <dbReference type="ChEBI" id="CHEBI:18420"/>
    </ligand>
</feature>
<keyword evidence="5 16" id="KW-0963">Cytoplasm</keyword>
<evidence type="ECO:0000256" key="9">
    <source>
        <dbReference type="ARBA" id="ARBA00022722"/>
    </source>
</evidence>
<dbReference type="Pfam" id="PF14622">
    <property type="entry name" value="Ribonucleas_3_3"/>
    <property type="match status" value="1"/>
</dbReference>
<feature type="domain" description="DRBM" evidence="17">
    <location>
        <begin position="156"/>
        <end position="225"/>
    </location>
</feature>
<evidence type="ECO:0000256" key="14">
    <source>
        <dbReference type="ARBA" id="ARBA00022884"/>
    </source>
</evidence>
<evidence type="ECO:0000256" key="12">
    <source>
        <dbReference type="ARBA" id="ARBA00022801"/>
    </source>
</evidence>
<comment type="cofactor">
    <cofactor evidence="16">
        <name>Mg(2+)</name>
        <dbReference type="ChEBI" id="CHEBI:18420"/>
    </cofactor>
</comment>
<dbReference type="GO" id="GO:0005737">
    <property type="term" value="C:cytoplasm"/>
    <property type="evidence" value="ECO:0007669"/>
    <property type="project" value="UniProtKB-SubCell"/>
</dbReference>
<comment type="subcellular location">
    <subcellularLocation>
        <location evidence="2 16">Cytoplasm</location>
    </subcellularLocation>
</comment>
<dbReference type="InterPro" id="IPR014720">
    <property type="entry name" value="dsRBD_dom"/>
</dbReference>
<evidence type="ECO:0000256" key="6">
    <source>
        <dbReference type="ARBA" id="ARBA00022552"/>
    </source>
</evidence>
<dbReference type="GO" id="GO:0046872">
    <property type="term" value="F:metal ion binding"/>
    <property type="evidence" value="ECO:0007669"/>
    <property type="project" value="UniProtKB-KW"/>
</dbReference>
<evidence type="ECO:0000256" key="3">
    <source>
        <dbReference type="ARBA" id="ARBA00010183"/>
    </source>
</evidence>
<dbReference type="Gene3D" id="1.10.1520.10">
    <property type="entry name" value="Ribonuclease III domain"/>
    <property type="match status" value="1"/>
</dbReference>
<evidence type="ECO:0000259" key="17">
    <source>
        <dbReference type="PROSITE" id="PS50137"/>
    </source>
</evidence>
<evidence type="ECO:0000256" key="2">
    <source>
        <dbReference type="ARBA" id="ARBA00004496"/>
    </source>
</evidence>
<dbReference type="GO" id="GO:0019843">
    <property type="term" value="F:rRNA binding"/>
    <property type="evidence" value="ECO:0007669"/>
    <property type="project" value="UniProtKB-KW"/>
</dbReference>
<dbReference type="GO" id="GO:0042802">
    <property type="term" value="F:identical protein binding"/>
    <property type="evidence" value="ECO:0007669"/>
    <property type="project" value="UniProtKB-ARBA"/>
</dbReference>
<dbReference type="GO" id="GO:0006364">
    <property type="term" value="P:rRNA processing"/>
    <property type="evidence" value="ECO:0007669"/>
    <property type="project" value="UniProtKB-UniRule"/>
</dbReference>
<evidence type="ECO:0000256" key="8">
    <source>
        <dbReference type="ARBA" id="ARBA00022694"/>
    </source>
</evidence>
<keyword evidence="10 16" id="KW-0479">Metal-binding</keyword>
<dbReference type="EMBL" id="CACVAW010000032">
    <property type="protein sequence ID" value="CAA6808423.1"/>
    <property type="molecule type" value="Genomic_DNA"/>
</dbReference>
<dbReference type="SUPFAM" id="SSF69065">
    <property type="entry name" value="RNase III domain-like"/>
    <property type="match status" value="1"/>
</dbReference>
<comment type="similarity">
    <text evidence="3">Belongs to the ribonuclease III family.</text>
</comment>
<feature type="binding site" evidence="16">
    <location>
        <position position="118"/>
    </location>
    <ligand>
        <name>Mg(2+)</name>
        <dbReference type="ChEBI" id="CHEBI:18420"/>
    </ligand>
</feature>
<dbReference type="InterPro" id="IPR011907">
    <property type="entry name" value="RNase_III"/>
</dbReference>